<reference evidence="2 3" key="1">
    <citation type="submission" date="2018-02" db="EMBL/GenBank/DDBJ databases">
        <title>Draft genome of wild Prunus yedoensis var. nudiflora.</title>
        <authorList>
            <person name="Baek S."/>
            <person name="Kim J.-H."/>
            <person name="Choi K."/>
            <person name="Kim G.-B."/>
            <person name="Cho A."/>
            <person name="Jang H."/>
            <person name="Shin C.-H."/>
            <person name="Yu H.-J."/>
            <person name="Mun J.-H."/>
        </authorList>
    </citation>
    <scope>NUCLEOTIDE SEQUENCE [LARGE SCALE GENOMIC DNA]</scope>
    <source>
        <strain evidence="3">cv. Jeju island</strain>
        <tissue evidence="2">Leaf</tissue>
    </source>
</reference>
<evidence type="ECO:0000313" key="2">
    <source>
        <dbReference type="EMBL" id="PQQ02776.1"/>
    </source>
</evidence>
<dbReference type="Proteomes" id="UP000250321">
    <property type="component" value="Unassembled WGS sequence"/>
</dbReference>
<keyword evidence="1" id="KW-0812">Transmembrane</keyword>
<accession>A0A314ZL93</accession>
<feature type="transmembrane region" description="Helical" evidence="1">
    <location>
        <begin position="138"/>
        <end position="157"/>
    </location>
</feature>
<evidence type="ECO:0000256" key="1">
    <source>
        <dbReference type="SAM" id="Phobius"/>
    </source>
</evidence>
<protein>
    <submittedName>
        <fullName evidence="2">Uncharacterized protein</fullName>
    </submittedName>
</protein>
<evidence type="ECO:0000313" key="3">
    <source>
        <dbReference type="Proteomes" id="UP000250321"/>
    </source>
</evidence>
<keyword evidence="1" id="KW-0472">Membrane</keyword>
<dbReference type="AlphaFoldDB" id="A0A314ZL93"/>
<dbReference type="EMBL" id="PJQY01001416">
    <property type="protein sequence ID" value="PQQ02776.1"/>
    <property type="molecule type" value="Genomic_DNA"/>
</dbReference>
<feature type="transmembrane region" description="Helical" evidence="1">
    <location>
        <begin position="113"/>
        <end position="131"/>
    </location>
</feature>
<gene>
    <name evidence="2" type="ORF">Pyn_41249</name>
</gene>
<organism evidence="2 3">
    <name type="scientific">Prunus yedoensis var. nudiflora</name>
    <dbReference type="NCBI Taxonomy" id="2094558"/>
    <lineage>
        <taxon>Eukaryota</taxon>
        <taxon>Viridiplantae</taxon>
        <taxon>Streptophyta</taxon>
        <taxon>Embryophyta</taxon>
        <taxon>Tracheophyta</taxon>
        <taxon>Spermatophyta</taxon>
        <taxon>Magnoliopsida</taxon>
        <taxon>eudicotyledons</taxon>
        <taxon>Gunneridae</taxon>
        <taxon>Pentapetalae</taxon>
        <taxon>rosids</taxon>
        <taxon>fabids</taxon>
        <taxon>Rosales</taxon>
        <taxon>Rosaceae</taxon>
        <taxon>Amygdaloideae</taxon>
        <taxon>Amygdaleae</taxon>
        <taxon>Prunus</taxon>
    </lineage>
</organism>
<keyword evidence="3" id="KW-1185">Reference proteome</keyword>
<feature type="transmembrane region" description="Helical" evidence="1">
    <location>
        <begin position="72"/>
        <end position="93"/>
    </location>
</feature>
<name>A0A314ZL93_PRUYE</name>
<sequence>MTQREELVAWELSFHRFSNLRERERPKHESLAEKQVPRFCAAEPLHGGEAPLSFSLGFQIRACRGKRRTEEVVCPLGISPTHMGFLWFLRWLLVDRCGIFKIGTRRQIFNKDPGWASFICIGLLVSSLPAARTLSSSCWKWVILLGFLTVMDFPKCYSSLWDVLLRYWTLFFSLMLTHVLGPGNGPEFQCPQVA</sequence>
<keyword evidence="1" id="KW-1133">Transmembrane helix</keyword>
<proteinExistence type="predicted"/>
<comment type="caution">
    <text evidence="2">The sequence shown here is derived from an EMBL/GenBank/DDBJ whole genome shotgun (WGS) entry which is preliminary data.</text>
</comment>